<organism evidence="1">
    <name type="scientific">viral metagenome</name>
    <dbReference type="NCBI Taxonomy" id="1070528"/>
    <lineage>
        <taxon>unclassified sequences</taxon>
        <taxon>metagenomes</taxon>
        <taxon>organismal metagenomes</taxon>
    </lineage>
</organism>
<protein>
    <submittedName>
        <fullName evidence="1">Uncharacterized protein</fullName>
    </submittedName>
</protein>
<sequence>MGTVYRYKPSSVVAVAGFWSGNTLKVLGDLCQQIYVKAATSTTVFDVSIIDPDTISIRKFTNITGVMNDLTPFPMSGINTIEIDNATVVDETFTVLVCVLER</sequence>
<dbReference type="AlphaFoldDB" id="A0A6M3J2Z2"/>
<dbReference type="EMBL" id="MT142406">
    <property type="protein sequence ID" value="QJA80098.1"/>
    <property type="molecule type" value="Genomic_DNA"/>
</dbReference>
<dbReference type="EMBL" id="MT144710">
    <property type="protein sequence ID" value="QJH97973.1"/>
    <property type="molecule type" value="Genomic_DNA"/>
</dbReference>
<proteinExistence type="predicted"/>
<gene>
    <name evidence="2" type="ORF">MM415A00780_0012</name>
    <name evidence="1" type="ORF">MM415B00571_0004</name>
    <name evidence="3" type="ORF">TM448B01152_0002</name>
</gene>
<dbReference type="EMBL" id="MT141508">
    <property type="protein sequence ID" value="QJA63858.1"/>
    <property type="molecule type" value="Genomic_DNA"/>
</dbReference>
<evidence type="ECO:0000313" key="3">
    <source>
        <dbReference type="EMBL" id="QJH97973.1"/>
    </source>
</evidence>
<accession>A0A6M3J2Z2</accession>
<reference evidence="1" key="1">
    <citation type="submission" date="2020-03" db="EMBL/GenBank/DDBJ databases">
        <title>The deep terrestrial virosphere.</title>
        <authorList>
            <person name="Holmfeldt K."/>
            <person name="Nilsson E."/>
            <person name="Simone D."/>
            <person name="Lopez-Fernandez M."/>
            <person name="Wu X."/>
            <person name="de Brujin I."/>
            <person name="Lundin D."/>
            <person name="Andersson A."/>
            <person name="Bertilsson S."/>
            <person name="Dopson M."/>
        </authorList>
    </citation>
    <scope>NUCLEOTIDE SEQUENCE</scope>
    <source>
        <strain evidence="2">MM415A00780</strain>
        <strain evidence="1">MM415B00571</strain>
        <strain evidence="3">TM448B01152</strain>
    </source>
</reference>
<evidence type="ECO:0000313" key="1">
    <source>
        <dbReference type="EMBL" id="QJA63858.1"/>
    </source>
</evidence>
<name>A0A6M3J2Z2_9ZZZZ</name>
<evidence type="ECO:0000313" key="2">
    <source>
        <dbReference type="EMBL" id="QJA80098.1"/>
    </source>
</evidence>